<dbReference type="RefSeq" id="WP_133577711.1">
    <property type="nucleotide sequence ID" value="NZ_SNYC01000007.1"/>
</dbReference>
<organism evidence="1 2">
    <name type="scientific">Pedobacter metabolipauper</name>
    <dbReference type="NCBI Taxonomy" id="425513"/>
    <lineage>
        <taxon>Bacteria</taxon>
        <taxon>Pseudomonadati</taxon>
        <taxon>Bacteroidota</taxon>
        <taxon>Sphingobacteriia</taxon>
        <taxon>Sphingobacteriales</taxon>
        <taxon>Sphingobacteriaceae</taxon>
        <taxon>Pedobacter</taxon>
    </lineage>
</organism>
<reference evidence="1 2" key="1">
    <citation type="submission" date="2019-03" db="EMBL/GenBank/DDBJ databases">
        <title>Genomic Encyclopedia of Archaeal and Bacterial Type Strains, Phase II (KMG-II): from individual species to whole genera.</title>
        <authorList>
            <person name="Goeker M."/>
        </authorList>
    </citation>
    <scope>NUCLEOTIDE SEQUENCE [LARGE SCALE GENOMIC DNA]</scope>
    <source>
        <strain evidence="1 2">DSM 19035</strain>
    </source>
</reference>
<name>A0A4R6SQ57_9SPHI</name>
<proteinExistence type="predicted"/>
<accession>A0A4R6SQ57</accession>
<dbReference type="Proteomes" id="UP000295620">
    <property type="component" value="Unassembled WGS sequence"/>
</dbReference>
<gene>
    <name evidence="1" type="ORF">ATK78_3893</name>
</gene>
<sequence length="134" mass="15040">MRNRKVNLVLAIAVFILVAWMLKGTFTQPGADNLKAGFKEIAHYRNENNTGPIQHVYSVTVKDSLWSEMEIFGNFKPHHKGGNTKVYYFMEGSPAPVNLGAGSVNFNSRFNPYCIAIYEKSAMGDASLIRHPFK</sequence>
<keyword evidence="2" id="KW-1185">Reference proteome</keyword>
<protein>
    <submittedName>
        <fullName evidence="1">Uncharacterized protein</fullName>
    </submittedName>
</protein>
<evidence type="ECO:0000313" key="1">
    <source>
        <dbReference type="EMBL" id="TDQ06881.1"/>
    </source>
</evidence>
<dbReference type="EMBL" id="SNYC01000007">
    <property type="protein sequence ID" value="TDQ06881.1"/>
    <property type="molecule type" value="Genomic_DNA"/>
</dbReference>
<comment type="caution">
    <text evidence="1">The sequence shown here is derived from an EMBL/GenBank/DDBJ whole genome shotgun (WGS) entry which is preliminary data.</text>
</comment>
<dbReference type="AlphaFoldDB" id="A0A4R6SQ57"/>
<evidence type="ECO:0000313" key="2">
    <source>
        <dbReference type="Proteomes" id="UP000295620"/>
    </source>
</evidence>
<dbReference type="OrthoDB" id="709006at2"/>